<evidence type="ECO:0000313" key="3">
    <source>
        <dbReference type="EMBL" id="AXH00494.1"/>
    </source>
</evidence>
<dbReference type="RefSeq" id="WP_017871894.1">
    <property type="nucleotide sequence ID" value="NZ_BMLZ01000080.1"/>
</dbReference>
<dbReference type="EMBL" id="BMMA01000065">
    <property type="protein sequence ID" value="GGI94641.1"/>
    <property type="molecule type" value="Genomic_DNA"/>
</dbReference>
<keyword evidence="3" id="KW-0255">Endonuclease</keyword>
<dbReference type="KEGG" id="dwu:DVJ83_15060"/>
<reference evidence="4" key="5">
    <citation type="submission" date="2024-05" db="EMBL/GenBank/DDBJ databases">
        <authorList>
            <person name="Sun Q."/>
            <person name="Zhou Y."/>
        </authorList>
    </citation>
    <scope>NUCLEOTIDE SEQUENCE</scope>
    <source>
        <strain evidence="4">CGMCC 1.8884</strain>
        <strain evidence="5">CGMCC 1.8885</strain>
    </source>
</reference>
<gene>
    <name evidence="3" type="ORF">DVJ83_15060</name>
    <name evidence="4" type="ORF">GCM10008021_31070</name>
    <name evidence="5" type="ORF">GCM10010914_31520</name>
</gene>
<evidence type="ECO:0000313" key="4">
    <source>
        <dbReference type="EMBL" id="GGI68631.1"/>
    </source>
</evidence>
<dbReference type="Gene3D" id="3.90.75.20">
    <property type="match status" value="1"/>
</dbReference>
<dbReference type="SUPFAM" id="SSF54060">
    <property type="entry name" value="His-Me finger endonucleases"/>
    <property type="match status" value="1"/>
</dbReference>
<reference evidence="5" key="2">
    <citation type="journal article" date="2014" name="Int. J. Syst. Evol. Microbiol.">
        <title>Complete genome sequence of Corynebacterium casei LMG S-19264T (=DSM 44701T), isolated from a smear-ripened cheese.</title>
        <authorList>
            <consortium name="US DOE Joint Genome Institute (JGI-PGF)"/>
            <person name="Walter F."/>
            <person name="Albersmeier A."/>
            <person name="Kalinowski J."/>
            <person name="Ruckert C."/>
        </authorList>
    </citation>
    <scope>NUCLEOTIDE SEQUENCE</scope>
    <source>
        <strain evidence="5">CGMCC 1.8885</strain>
    </source>
</reference>
<name>A0A345ILC1_9DEIO</name>
<evidence type="ECO:0000259" key="2">
    <source>
        <dbReference type="Pfam" id="PF13392"/>
    </source>
</evidence>
<dbReference type="EMBL" id="CP031160">
    <property type="protein sequence ID" value="AXH00494.1"/>
    <property type="molecule type" value="Genomic_DNA"/>
</dbReference>
<reference evidence="3 6" key="3">
    <citation type="submission" date="2018-07" db="EMBL/GenBank/DDBJ databases">
        <title>Complete Genome and Methylome Analysis of Deinococcus wulumuqiensis NEB 479.</title>
        <authorList>
            <person name="Fomenkov A."/>
            <person name="Luyten Y."/>
            <person name="Vincze T."/>
            <person name="Anton B.P."/>
            <person name="Clark T."/>
            <person name="Roberts R.J."/>
            <person name="Morgan R.D."/>
        </authorList>
    </citation>
    <scope>NUCLEOTIDE SEQUENCE [LARGE SCALE GENOMIC DNA]</scope>
    <source>
        <strain evidence="3 6">NEB 479</strain>
        <plasmid evidence="3">pDrdB</plasmid>
        <plasmid evidence="6">Plasmid pdrdb</plasmid>
    </source>
</reference>
<keyword evidence="3" id="KW-0540">Nuclease</keyword>
<evidence type="ECO:0000313" key="6">
    <source>
        <dbReference type="Proteomes" id="UP000253744"/>
    </source>
</evidence>
<dbReference type="EMBL" id="BMLZ01000080">
    <property type="protein sequence ID" value="GGI68631.1"/>
    <property type="molecule type" value="Genomic_DNA"/>
</dbReference>
<dbReference type="Proteomes" id="UP000253744">
    <property type="component" value="Plasmid pDrdB"/>
</dbReference>
<accession>A0A345ILC1</accession>
<keyword evidence="3" id="KW-0378">Hydrolase</keyword>
<reference evidence="7" key="4">
    <citation type="journal article" date="2019" name="Int. J. Syst. Evol. Microbiol.">
        <title>The Global Catalogue of Microorganisms (GCM) 10K type strain sequencing project: providing services to taxonomists for standard genome sequencing and annotation.</title>
        <authorList>
            <consortium name="The Broad Institute Genomics Platform"/>
            <consortium name="The Broad Institute Genome Sequencing Center for Infectious Disease"/>
            <person name="Wu L."/>
            <person name="Ma J."/>
        </authorList>
    </citation>
    <scope>NUCLEOTIDE SEQUENCE [LARGE SCALE GENOMIC DNA]</scope>
    <source>
        <strain evidence="7">CGMCC 1.8884</strain>
    </source>
</reference>
<feature type="domain" description="HNH nuclease" evidence="2">
    <location>
        <begin position="21"/>
        <end position="62"/>
    </location>
</feature>
<keyword evidence="3" id="KW-0614">Plasmid</keyword>
<keyword evidence="7" id="KW-1185">Reference proteome</keyword>
<dbReference type="InterPro" id="IPR003615">
    <property type="entry name" value="HNH_nuc"/>
</dbReference>
<dbReference type="Proteomes" id="UP000652720">
    <property type="component" value="Unassembled WGS sequence"/>
</dbReference>
<evidence type="ECO:0000256" key="1">
    <source>
        <dbReference type="SAM" id="MobiDB-lite"/>
    </source>
</evidence>
<dbReference type="GeneID" id="59166752"/>
<evidence type="ECO:0000313" key="5">
    <source>
        <dbReference type="EMBL" id="GGI94641.1"/>
    </source>
</evidence>
<dbReference type="AlphaFoldDB" id="A0A345ILC1"/>
<geneLocation type="plasmid" evidence="3">
    <name>pDrdB</name>
</geneLocation>
<dbReference type="STRING" id="1288484.GCA_000348665_03026"/>
<proteinExistence type="predicted"/>
<dbReference type="GO" id="GO:0004519">
    <property type="term" value="F:endonuclease activity"/>
    <property type="evidence" value="ECO:0007669"/>
    <property type="project" value="UniProtKB-KW"/>
</dbReference>
<reference evidence="4" key="1">
    <citation type="journal article" date="2014" name="Int. J. Syst. Evol. Microbiol.">
        <title>Complete genome of a new Firmicutes species belonging to the dominant human colonic microbiota ('Ruminococcus bicirculans') reveals two chromosomes and a selective capacity to utilize plant glucans.</title>
        <authorList>
            <consortium name="NISC Comparative Sequencing Program"/>
            <person name="Wegmann U."/>
            <person name="Louis P."/>
            <person name="Goesmann A."/>
            <person name="Henrissat B."/>
            <person name="Duncan S.H."/>
            <person name="Flint H.J."/>
        </authorList>
    </citation>
    <scope>NUCLEOTIDE SEQUENCE</scope>
    <source>
        <strain evidence="4">CGMCC 1.8884</strain>
    </source>
</reference>
<dbReference type="Proteomes" id="UP000630135">
    <property type="component" value="Unassembled WGS sequence"/>
</dbReference>
<dbReference type="InterPro" id="IPR044925">
    <property type="entry name" value="His-Me_finger_sf"/>
</dbReference>
<protein>
    <submittedName>
        <fullName evidence="3">HNH endonuclease</fullName>
    </submittedName>
</protein>
<sequence>MGRKRKTYALARDPNTGKRVLAHRLLAEQLLGRPLLPREIVHHRDGDSSNNEPGNLLVLPSQRYHAHLEFHLRRQRLGMPTLFPELFAGWDEQCRGGLFDCVLALRVAEPPLQARRGRNIQQPAQNQPTDQTLPLLFLLPEQSALETSTLKVAPPAVSSASWQLLGDVLAQIRLQVGVSDQTVLLPVIRQSEGTSRQEAENAGRTQATPQPTAPLVLKRL</sequence>
<evidence type="ECO:0000313" key="7">
    <source>
        <dbReference type="Proteomes" id="UP000630135"/>
    </source>
</evidence>
<organism evidence="3 6">
    <name type="scientific">Deinococcus wulumuqiensis</name>
    <dbReference type="NCBI Taxonomy" id="980427"/>
    <lineage>
        <taxon>Bacteria</taxon>
        <taxon>Thermotogati</taxon>
        <taxon>Deinococcota</taxon>
        <taxon>Deinococci</taxon>
        <taxon>Deinococcales</taxon>
        <taxon>Deinococcaceae</taxon>
        <taxon>Deinococcus</taxon>
    </lineage>
</organism>
<geneLocation type="plasmid" evidence="6">
    <name>pdrdb</name>
</geneLocation>
<feature type="region of interest" description="Disordered" evidence="1">
    <location>
        <begin position="192"/>
        <end position="220"/>
    </location>
</feature>
<dbReference type="Pfam" id="PF13392">
    <property type="entry name" value="HNH_3"/>
    <property type="match status" value="1"/>
</dbReference>